<dbReference type="VEuPathDB" id="FungiDB:Bcin14g00450"/>
<dbReference type="GeneID" id="5428381"/>
<dbReference type="EMBL" id="CP009818">
    <property type="protein sequence ID" value="ATZ56812.1"/>
    <property type="molecule type" value="Genomic_DNA"/>
</dbReference>
<feature type="region of interest" description="Disordered" evidence="1">
    <location>
        <begin position="1"/>
        <end position="26"/>
    </location>
</feature>
<proteinExistence type="predicted"/>
<dbReference type="OrthoDB" id="5424149at2759"/>
<reference evidence="2 3" key="3">
    <citation type="journal article" date="2017" name="Mol. Plant Pathol.">
        <title>A gapless genome sequence of the fungus Botrytis cinerea.</title>
        <authorList>
            <person name="Van Kan J.A."/>
            <person name="Stassen J.H."/>
            <person name="Mosbach A."/>
            <person name="Van Der Lee T.A."/>
            <person name="Faino L."/>
            <person name="Farmer A.D."/>
            <person name="Papasotiriou D.G."/>
            <person name="Zhou S."/>
            <person name="Seidl M.F."/>
            <person name="Cottam E."/>
            <person name="Edel D."/>
            <person name="Hahn M."/>
            <person name="Schwartz D.C."/>
            <person name="Dietrich R.A."/>
            <person name="Widdison S."/>
            <person name="Scalliet G."/>
        </authorList>
    </citation>
    <scope>NUCLEOTIDE SEQUENCE [LARGE SCALE GENOMIC DNA]</scope>
    <source>
        <strain evidence="2 3">B05.10</strain>
    </source>
</reference>
<organism evidence="2 3">
    <name type="scientific">Botryotinia fuckeliana (strain B05.10)</name>
    <name type="common">Noble rot fungus</name>
    <name type="synonym">Botrytis cinerea</name>
    <dbReference type="NCBI Taxonomy" id="332648"/>
    <lineage>
        <taxon>Eukaryota</taxon>
        <taxon>Fungi</taxon>
        <taxon>Dikarya</taxon>
        <taxon>Ascomycota</taxon>
        <taxon>Pezizomycotina</taxon>
        <taxon>Leotiomycetes</taxon>
        <taxon>Helotiales</taxon>
        <taxon>Sclerotiniaceae</taxon>
        <taxon>Botrytis</taxon>
    </lineage>
</organism>
<feature type="compositionally biased region" description="Acidic residues" evidence="1">
    <location>
        <begin position="1"/>
        <end position="15"/>
    </location>
</feature>
<dbReference type="RefSeq" id="XP_001547915.2">
    <property type="nucleotide sequence ID" value="XM_001547865.2"/>
</dbReference>
<dbReference type="AlphaFoldDB" id="A0A384K215"/>
<accession>A0A384K215</accession>
<name>A0A384K215_BOTFB</name>
<sequence length="423" mass="48847">MMLTPESEETQDEAMETVYSSEVDSSEDGSINILLHNTLHRSQEKLMAADEPHSSNLNILQFGSMRPVIGGDTLDYEDHWKSERPRDYEFLRSALREERGSPPPSEELYESYKSAAAAANGNKSSLFDAVKIFFKDWDNDNDNGNGNGNGNYGQIIQQEFTLFGNRAEMADLKSPTPRIVEGFRGGKEYLEQLYKSFDGAAEMIRDERTRSSAFCHFAGDCAPISDSYGREAHRLGYLGAFMLAERRLAFEYMKRFRSNGEYYWGDLKECATVFTFMMNESWISLSGHFTRKSSKRKHRYGSYLEYQKCELFCFYTDVSYEVFKEAWTVLRNTQQISKERSVAIALEMKKSMHIAAAWGAFIAEKKNEARADSQSRDRMLARRYMAIEAWRSEEEMIQSRRNLDGMGPKDREAYFKLQEVRYA</sequence>
<protein>
    <submittedName>
        <fullName evidence="2">Uncharacterized protein</fullName>
    </submittedName>
</protein>
<dbReference type="Proteomes" id="UP000001798">
    <property type="component" value="Chromosome 14"/>
</dbReference>
<reference evidence="2 3" key="2">
    <citation type="journal article" date="2012" name="Eukaryot. Cell">
        <title>Genome update of Botrytis cinerea strains B05.10 and T4.</title>
        <authorList>
            <person name="Staats M."/>
            <person name="van Kan J.A."/>
        </authorList>
    </citation>
    <scope>NUCLEOTIDE SEQUENCE [LARGE SCALE GENOMIC DNA]</scope>
    <source>
        <strain evidence="2 3">B05.10</strain>
    </source>
</reference>
<reference evidence="2 3" key="1">
    <citation type="journal article" date="2011" name="PLoS Genet.">
        <title>Genomic analysis of the necrotrophic fungal pathogens Sclerotinia sclerotiorum and Botrytis cinerea.</title>
        <authorList>
            <person name="Amselem J."/>
            <person name="Cuomo C.A."/>
            <person name="van Kan J.A."/>
            <person name="Viaud M."/>
            <person name="Benito E.P."/>
            <person name="Couloux A."/>
            <person name="Coutinho P.M."/>
            <person name="de Vries R.P."/>
            <person name="Dyer P.S."/>
            <person name="Fillinger S."/>
            <person name="Fournier E."/>
            <person name="Gout L."/>
            <person name="Hahn M."/>
            <person name="Kohn L."/>
            <person name="Lapalu N."/>
            <person name="Plummer K.M."/>
            <person name="Pradier J.M."/>
            <person name="Quevillon E."/>
            <person name="Sharon A."/>
            <person name="Simon A."/>
            <person name="ten Have A."/>
            <person name="Tudzynski B."/>
            <person name="Tudzynski P."/>
            <person name="Wincker P."/>
            <person name="Andrew M."/>
            <person name="Anthouard V."/>
            <person name="Beever R.E."/>
            <person name="Beffa R."/>
            <person name="Benoit I."/>
            <person name="Bouzid O."/>
            <person name="Brault B."/>
            <person name="Chen Z."/>
            <person name="Choquer M."/>
            <person name="Collemare J."/>
            <person name="Cotton P."/>
            <person name="Danchin E.G."/>
            <person name="Da Silva C."/>
            <person name="Gautier A."/>
            <person name="Giraud C."/>
            <person name="Giraud T."/>
            <person name="Gonzalez C."/>
            <person name="Grossetete S."/>
            <person name="Guldener U."/>
            <person name="Henrissat B."/>
            <person name="Howlett B.J."/>
            <person name="Kodira C."/>
            <person name="Kretschmer M."/>
            <person name="Lappartient A."/>
            <person name="Leroch M."/>
            <person name="Levis C."/>
            <person name="Mauceli E."/>
            <person name="Neuveglise C."/>
            <person name="Oeser B."/>
            <person name="Pearson M."/>
            <person name="Poulain J."/>
            <person name="Poussereau N."/>
            <person name="Quesneville H."/>
            <person name="Rascle C."/>
            <person name="Schumacher J."/>
            <person name="Segurens B."/>
            <person name="Sexton A."/>
            <person name="Silva E."/>
            <person name="Sirven C."/>
            <person name="Soanes D.M."/>
            <person name="Talbot N.J."/>
            <person name="Templeton M."/>
            <person name="Yandava C."/>
            <person name="Yarden O."/>
            <person name="Zeng Q."/>
            <person name="Rollins J.A."/>
            <person name="Lebrun M.H."/>
            <person name="Dickman M."/>
        </authorList>
    </citation>
    <scope>NUCLEOTIDE SEQUENCE [LARGE SCALE GENOMIC DNA]</scope>
    <source>
        <strain evidence="2 3">B05.10</strain>
    </source>
</reference>
<evidence type="ECO:0000313" key="3">
    <source>
        <dbReference type="Proteomes" id="UP000001798"/>
    </source>
</evidence>
<gene>
    <name evidence="2" type="ORF">BCIN_14g00450</name>
</gene>
<evidence type="ECO:0000313" key="2">
    <source>
        <dbReference type="EMBL" id="ATZ56812.1"/>
    </source>
</evidence>
<evidence type="ECO:0000256" key="1">
    <source>
        <dbReference type="SAM" id="MobiDB-lite"/>
    </source>
</evidence>
<keyword evidence="3" id="KW-1185">Reference proteome</keyword>
<dbReference type="KEGG" id="bfu:BCIN_14g00450"/>